<dbReference type="GO" id="GO:0006754">
    <property type="term" value="P:ATP biosynthetic process"/>
    <property type="evidence" value="ECO:0007669"/>
    <property type="project" value="TreeGrafter"/>
</dbReference>
<dbReference type="InterPro" id="IPR051325">
    <property type="entry name" value="Nudix_hydrolase_domain"/>
</dbReference>
<dbReference type="EMBL" id="FOHE01000015">
    <property type="protein sequence ID" value="SET56572.1"/>
    <property type="molecule type" value="Genomic_DNA"/>
</dbReference>
<proteinExistence type="predicted"/>
<dbReference type="PROSITE" id="PS00893">
    <property type="entry name" value="NUDIX_BOX"/>
    <property type="match status" value="1"/>
</dbReference>
<dbReference type="InterPro" id="IPR020084">
    <property type="entry name" value="NUDIX_hydrolase_CS"/>
</dbReference>
<evidence type="ECO:0000256" key="1">
    <source>
        <dbReference type="ARBA" id="ARBA00022801"/>
    </source>
</evidence>
<dbReference type="PANTHER" id="PTHR21340">
    <property type="entry name" value="DIADENOSINE 5,5-P1,P4-TETRAPHOSPHATE PYROPHOSPHOHYDROLASE MUTT"/>
    <property type="match status" value="1"/>
</dbReference>
<dbReference type="Proteomes" id="UP000198618">
    <property type="component" value="Unassembled WGS sequence"/>
</dbReference>
<evidence type="ECO:0000313" key="4">
    <source>
        <dbReference type="Proteomes" id="UP000198618"/>
    </source>
</evidence>
<dbReference type="SUPFAM" id="SSF55811">
    <property type="entry name" value="Nudix"/>
    <property type="match status" value="1"/>
</dbReference>
<dbReference type="CDD" id="cd04684">
    <property type="entry name" value="NUDIX_Hydrolase"/>
    <property type="match status" value="1"/>
</dbReference>
<evidence type="ECO:0000313" key="3">
    <source>
        <dbReference type="EMBL" id="SET56572.1"/>
    </source>
</evidence>
<dbReference type="GO" id="GO:0004081">
    <property type="term" value="F:bis(5'-nucleosyl)-tetraphosphatase (asymmetrical) activity"/>
    <property type="evidence" value="ECO:0007669"/>
    <property type="project" value="TreeGrafter"/>
</dbReference>
<reference evidence="3 4" key="1">
    <citation type="submission" date="2016-10" db="EMBL/GenBank/DDBJ databases">
        <authorList>
            <person name="de Groot N.N."/>
        </authorList>
    </citation>
    <scope>NUCLEOTIDE SEQUENCE [LARGE SCALE GENOMIC DNA]</scope>
    <source>
        <strain evidence="3 4">IBRC-M 10780</strain>
    </source>
</reference>
<dbReference type="PANTHER" id="PTHR21340:SF0">
    <property type="entry name" value="BIS(5'-NUCLEOSYL)-TETRAPHOSPHATASE [ASYMMETRICAL]"/>
    <property type="match status" value="1"/>
</dbReference>
<dbReference type="Gene3D" id="3.90.79.10">
    <property type="entry name" value="Nucleoside Triphosphate Pyrophosphohydrolase"/>
    <property type="match status" value="1"/>
</dbReference>
<dbReference type="OrthoDB" id="9787880at2"/>
<feature type="domain" description="Nudix hydrolase" evidence="2">
    <location>
        <begin position="14"/>
        <end position="143"/>
    </location>
</feature>
<dbReference type="STRING" id="930131.SAMN05216389_1157"/>
<gene>
    <name evidence="3" type="ORF">SAMN05216389_1157</name>
</gene>
<organism evidence="3 4">
    <name type="scientific">Oceanobacillus limi</name>
    <dbReference type="NCBI Taxonomy" id="930131"/>
    <lineage>
        <taxon>Bacteria</taxon>
        <taxon>Bacillati</taxon>
        <taxon>Bacillota</taxon>
        <taxon>Bacilli</taxon>
        <taxon>Bacillales</taxon>
        <taxon>Bacillaceae</taxon>
        <taxon>Oceanobacillus</taxon>
    </lineage>
</organism>
<dbReference type="AlphaFoldDB" id="A0A1I0FGC4"/>
<dbReference type="RefSeq" id="WP_090871175.1">
    <property type="nucleotide sequence ID" value="NZ_FOHE01000015.1"/>
</dbReference>
<dbReference type="PROSITE" id="PS51462">
    <property type="entry name" value="NUDIX"/>
    <property type="match status" value="1"/>
</dbReference>
<accession>A0A1I0FGC4</accession>
<keyword evidence="1" id="KW-0378">Hydrolase</keyword>
<dbReference type="GO" id="GO:0006167">
    <property type="term" value="P:AMP biosynthetic process"/>
    <property type="evidence" value="ECO:0007669"/>
    <property type="project" value="TreeGrafter"/>
</dbReference>
<dbReference type="InterPro" id="IPR000086">
    <property type="entry name" value="NUDIX_hydrolase_dom"/>
</dbReference>
<name>A0A1I0FGC4_9BACI</name>
<dbReference type="Pfam" id="PF00293">
    <property type="entry name" value="NUDIX"/>
    <property type="match status" value="1"/>
</dbReference>
<protein>
    <submittedName>
        <fullName evidence="3">8-oxo-dGTP diphosphatase</fullName>
    </submittedName>
</protein>
<sequence>MISFGKKEWGKTYIFRPAVYGILFTNRKKKVALIQTNDVHFFLPGGGIEKNESHKECLIREAKEEMGMKISIGQFIGSAQQYFYSKNEDTHYLNRGYFYLCDPGKLMAIPVEEDHNLIWIDTEEAIMKLVHEHQRWAVQKSLGRLVTSYNEESACRVIYGRG</sequence>
<keyword evidence="4" id="KW-1185">Reference proteome</keyword>
<dbReference type="InterPro" id="IPR015797">
    <property type="entry name" value="NUDIX_hydrolase-like_dom_sf"/>
</dbReference>
<evidence type="ECO:0000259" key="2">
    <source>
        <dbReference type="PROSITE" id="PS51462"/>
    </source>
</evidence>